<dbReference type="SUPFAM" id="SSF56176">
    <property type="entry name" value="FAD-binding/transporter-associated domain-like"/>
    <property type="match status" value="1"/>
</dbReference>
<dbReference type="STRING" id="88036.D8T8S6"/>
<reference evidence="9 10" key="1">
    <citation type="journal article" date="2011" name="Science">
        <title>The Selaginella genome identifies genetic changes associated with the evolution of vascular plants.</title>
        <authorList>
            <person name="Banks J.A."/>
            <person name="Nishiyama T."/>
            <person name="Hasebe M."/>
            <person name="Bowman J.L."/>
            <person name="Gribskov M."/>
            <person name="dePamphilis C."/>
            <person name="Albert V.A."/>
            <person name="Aono N."/>
            <person name="Aoyama T."/>
            <person name="Ambrose B.A."/>
            <person name="Ashton N.W."/>
            <person name="Axtell M.J."/>
            <person name="Barker E."/>
            <person name="Barker M.S."/>
            <person name="Bennetzen J.L."/>
            <person name="Bonawitz N.D."/>
            <person name="Chapple C."/>
            <person name="Cheng C."/>
            <person name="Correa L.G."/>
            <person name="Dacre M."/>
            <person name="DeBarry J."/>
            <person name="Dreyer I."/>
            <person name="Elias M."/>
            <person name="Engstrom E.M."/>
            <person name="Estelle M."/>
            <person name="Feng L."/>
            <person name="Finet C."/>
            <person name="Floyd S.K."/>
            <person name="Frommer W.B."/>
            <person name="Fujita T."/>
            <person name="Gramzow L."/>
            <person name="Gutensohn M."/>
            <person name="Harholt J."/>
            <person name="Hattori M."/>
            <person name="Heyl A."/>
            <person name="Hirai T."/>
            <person name="Hiwatashi Y."/>
            <person name="Ishikawa M."/>
            <person name="Iwata M."/>
            <person name="Karol K.G."/>
            <person name="Koehler B."/>
            <person name="Kolukisaoglu U."/>
            <person name="Kubo M."/>
            <person name="Kurata T."/>
            <person name="Lalonde S."/>
            <person name="Li K."/>
            <person name="Li Y."/>
            <person name="Litt A."/>
            <person name="Lyons E."/>
            <person name="Manning G."/>
            <person name="Maruyama T."/>
            <person name="Michael T.P."/>
            <person name="Mikami K."/>
            <person name="Miyazaki S."/>
            <person name="Morinaga S."/>
            <person name="Murata T."/>
            <person name="Mueller-Roeber B."/>
            <person name="Nelson D.R."/>
            <person name="Obara M."/>
            <person name="Oguri Y."/>
            <person name="Olmstead R.G."/>
            <person name="Onodera N."/>
            <person name="Petersen B.L."/>
            <person name="Pils B."/>
            <person name="Prigge M."/>
            <person name="Rensing S.A."/>
            <person name="Riano-Pachon D.M."/>
            <person name="Roberts A.W."/>
            <person name="Sato Y."/>
            <person name="Scheller H.V."/>
            <person name="Schulz B."/>
            <person name="Schulz C."/>
            <person name="Shakirov E.V."/>
            <person name="Shibagaki N."/>
            <person name="Shinohara N."/>
            <person name="Shippen D.E."/>
            <person name="Soerensen I."/>
            <person name="Sotooka R."/>
            <person name="Sugimoto N."/>
            <person name="Sugita M."/>
            <person name="Sumikawa N."/>
            <person name="Tanurdzic M."/>
            <person name="Theissen G."/>
            <person name="Ulvskov P."/>
            <person name="Wakazuki S."/>
            <person name="Weng J.K."/>
            <person name="Willats W.W."/>
            <person name="Wipf D."/>
            <person name="Wolf P.G."/>
            <person name="Yang L."/>
            <person name="Zimmer A.D."/>
            <person name="Zhu Q."/>
            <person name="Mitros T."/>
            <person name="Hellsten U."/>
            <person name="Loque D."/>
            <person name="Otillar R."/>
            <person name="Salamov A."/>
            <person name="Schmutz J."/>
            <person name="Shapiro H."/>
            <person name="Lindquist E."/>
            <person name="Lucas S."/>
            <person name="Rokhsar D."/>
            <person name="Grigoriev I.V."/>
        </authorList>
    </citation>
    <scope>NUCLEOTIDE SEQUENCE [LARGE SCALE GENOMIC DNA]</scope>
</reference>
<feature type="signal peptide" evidence="7">
    <location>
        <begin position="1"/>
        <end position="21"/>
    </location>
</feature>
<dbReference type="GO" id="GO:0050105">
    <property type="term" value="F:L-gulonolactone oxidase activity"/>
    <property type="evidence" value="ECO:0007669"/>
    <property type="project" value="UniProtKB-EC"/>
</dbReference>
<dbReference type="InterPro" id="IPR007173">
    <property type="entry name" value="ALO_C"/>
</dbReference>
<dbReference type="Pfam" id="PF01565">
    <property type="entry name" value="FAD_binding_4"/>
    <property type="match status" value="1"/>
</dbReference>
<comment type="pathway">
    <text evidence="1">Cofactor biosynthesis; L-ascorbate biosynthesis.</text>
</comment>
<dbReference type="HOGENOM" id="CLU_019762_2_0_1"/>
<dbReference type="InterPro" id="IPR050432">
    <property type="entry name" value="FAD-linked_Oxidoreductases_BP"/>
</dbReference>
<dbReference type="PANTHER" id="PTHR13878">
    <property type="entry name" value="GULONOLACTONE OXIDASE"/>
    <property type="match status" value="1"/>
</dbReference>
<accession>D8T8S6</accession>
<comment type="catalytic activity">
    <reaction evidence="6">
        <text>L-gulono-1,4-lactone + O2 = L-ascorbate + H2O2 + H(+)</text>
        <dbReference type="Rhea" id="RHEA:32363"/>
        <dbReference type="ChEBI" id="CHEBI:15378"/>
        <dbReference type="ChEBI" id="CHEBI:15379"/>
        <dbReference type="ChEBI" id="CHEBI:16240"/>
        <dbReference type="ChEBI" id="CHEBI:17587"/>
        <dbReference type="ChEBI" id="CHEBI:38290"/>
        <dbReference type="EC" id="1.1.3.8"/>
    </reaction>
</comment>
<dbReference type="InterPro" id="IPR055154">
    <property type="entry name" value="GULLO2-like_C"/>
</dbReference>
<dbReference type="eggNOG" id="KOG4730">
    <property type="taxonomic scope" value="Eukaryota"/>
</dbReference>
<gene>
    <name evidence="9" type="ORF">SELMODRAFT_134470</name>
</gene>
<dbReference type="EC" id="1.1.3.8" evidence="3"/>
<comment type="similarity">
    <text evidence="2">Belongs to the oxygen-dependent FAD-linked oxidoreductase family.</text>
</comment>
<evidence type="ECO:0000313" key="10">
    <source>
        <dbReference type="Proteomes" id="UP000001514"/>
    </source>
</evidence>
<protein>
    <recommendedName>
        <fullName evidence="3">L-gulonolactone oxidase</fullName>
        <ecNumber evidence="3">1.1.3.8</ecNumber>
    </recommendedName>
</protein>
<evidence type="ECO:0000256" key="7">
    <source>
        <dbReference type="SAM" id="SignalP"/>
    </source>
</evidence>
<feature type="domain" description="FAD-binding PCMH-type" evidence="8">
    <location>
        <begin position="43"/>
        <end position="226"/>
    </location>
</feature>
<dbReference type="Gene3D" id="3.30.465.10">
    <property type="match status" value="1"/>
</dbReference>
<evidence type="ECO:0000256" key="2">
    <source>
        <dbReference type="ARBA" id="ARBA00005466"/>
    </source>
</evidence>
<evidence type="ECO:0000256" key="3">
    <source>
        <dbReference type="ARBA" id="ARBA00013121"/>
    </source>
</evidence>
<dbReference type="InterPro" id="IPR006094">
    <property type="entry name" value="Oxid_FAD_bind_N"/>
</dbReference>
<sequence length="575" mass="62848">MGRVQILLVAAVLCIGALAQGSPIQCNPGSKSCTVNNYQGIWTDREPCEVESVAYPTNEKELIAAVAGAVERGQSIKVVSKYAHSLPKVACPRGKSGLLISTSKYDSTILIDKAAETVTVDAGVELQYLFAKLAEDGLAFPPSPSFNGISVAGAISTGAHGSGLHGRGGALHEYVVGISLVVPAKKEEGYAKVVKLTSSDEDLNAAKLSIGVLGAISQVTFAVEPMFKRSVTKQMRNDTTLEDDILELAHKYDFGEINWHINQGKTIATYSKKVPVTTPGEGRNINYTPRLASSITFWRGVAEKREAAFNRSEVCETSLDNVRNRVATGDGYVNENGTFKGYPVVGYNHLMETGGGCQNKSISPQGDKFTCPWDPELPAHVFFETAISIPFTKINQAIKDIKSLRDKNPDKLCVLNMYGGTIFRFVRGSSAYLASPQDSVQFDMLLYRDRKSNTPTLDEDSMEEIKQLLLKKYNGRPHWGKNQDAAFENMGARVTSLAKFLRVKRRMDPHGYFSSEWSDAVLGIKGGRKVSIKRKYCGLEGLCVCSEDSHCAPEQNFFCRPGVFFKAARVCRTSS</sequence>
<evidence type="ECO:0000259" key="8">
    <source>
        <dbReference type="PROSITE" id="PS51387"/>
    </source>
</evidence>
<proteinExistence type="inferred from homology"/>
<dbReference type="InterPro" id="IPR036318">
    <property type="entry name" value="FAD-bd_PCMH-like_sf"/>
</dbReference>
<dbReference type="PANTHER" id="PTHR13878:SF67">
    <property type="entry name" value="L-GULONOLACTONE OXIDASE 5"/>
    <property type="match status" value="1"/>
</dbReference>
<organism evidence="10">
    <name type="scientific">Selaginella moellendorffii</name>
    <name type="common">Spikemoss</name>
    <dbReference type="NCBI Taxonomy" id="88036"/>
    <lineage>
        <taxon>Eukaryota</taxon>
        <taxon>Viridiplantae</taxon>
        <taxon>Streptophyta</taxon>
        <taxon>Embryophyta</taxon>
        <taxon>Tracheophyta</taxon>
        <taxon>Lycopodiopsida</taxon>
        <taxon>Selaginellales</taxon>
        <taxon>Selaginellaceae</taxon>
        <taxon>Selaginella</taxon>
    </lineage>
</organism>
<keyword evidence="5" id="KW-0560">Oxidoreductase</keyword>
<evidence type="ECO:0000256" key="6">
    <source>
        <dbReference type="ARBA" id="ARBA00048083"/>
    </source>
</evidence>
<dbReference type="Pfam" id="PF22906">
    <property type="entry name" value="GULLO2-like_3rd"/>
    <property type="match status" value="1"/>
</dbReference>
<dbReference type="GO" id="GO:0016020">
    <property type="term" value="C:membrane"/>
    <property type="evidence" value="ECO:0007669"/>
    <property type="project" value="InterPro"/>
</dbReference>
<evidence type="ECO:0000256" key="1">
    <source>
        <dbReference type="ARBA" id="ARBA00005147"/>
    </source>
</evidence>
<keyword evidence="7" id="KW-0732">Signal</keyword>
<evidence type="ECO:0000256" key="5">
    <source>
        <dbReference type="ARBA" id="ARBA00023002"/>
    </source>
</evidence>
<dbReference type="GO" id="GO:0019853">
    <property type="term" value="P:L-ascorbic acid biosynthetic process"/>
    <property type="evidence" value="ECO:0007669"/>
    <property type="project" value="UniProtKB-UniPathway"/>
</dbReference>
<dbReference type="InterPro" id="IPR016166">
    <property type="entry name" value="FAD-bd_PCMH"/>
</dbReference>
<dbReference type="InterPro" id="IPR016169">
    <property type="entry name" value="FAD-bd_PCMH_sub2"/>
</dbReference>
<dbReference type="Gramene" id="EFJ06942">
    <property type="protein sequence ID" value="EFJ06942"/>
    <property type="gene ID" value="SELMODRAFT_134470"/>
</dbReference>
<dbReference type="OrthoDB" id="610608at2759"/>
<dbReference type="Proteomes" id="UP000001514">
    <property type="component" value="Unassembled WGS sequence"/>
</dbReference>
<dbReference type="PROSITE" id="PS51387">
    <property type="entry name" value="FAD_PCMH"/>
    <property type="match status" value="1"/>
</dbReference>
<dbReference type="Pfam" id="PF04030">
    <property type="entry name" value="ALO"/>
    <property type="match status" value="1"/>
</dbReference>
<dbReference type="NCBIfam" id="TIGR01677">
    <property type="entry name" value="pln_FAD_oxido"/>
    <property type="match status" value="1"/>
</dbReference>
<dbReference type="Gene3D" id="3.30.70.2520">
    <property type="match status" value="1"/>
</dbReference>
<dbReference type="GO" id="GO:0003885">
    <property type="term" value="F:D-arabinono-1,4-lactone oxidase activity"/>
    <property type="evidence" value="ECO:0007669"/>
    <property type="project" value="InterPro"/>
</dbReference>
<dbReference type="GO" id="GO:0071949">
    <property type="term" value="F:FAD binding"/>
    <property type="evidence" value="ECO:0007669"/>
    <property type="project" value="InterPro"/>
</dbReference>
<dbReference type="AlphaFoldDB" id="D8T8S6"/>
<keyword evidence="10" id="KW-1185">Reference proteome</keyword>
<evidence type="ECO:0000313" key="9">
    <source>
        <dbReference type="EMBL" id="EFJ06942.1"/>
    </source>
</evidence>
<dbReference type="GO" id="GO:0016491">
    <property type="term" value="F:oxidoreductase activity"/>
    <property type="evidence" value="ECO:0000318"/>
    <property type="project" value="GO_Central"/>
</dbReference>
<keyword evidence="4" id="KW-0060">Ascorbate biosynthesis</keyword>
<dbReference type="EMBL" id="GL377691">
    <property type="protein sequence ID" value="EFJ06942.1"/>
    <property type="molecule type" value="Genomic_DNA"/>
</dbReference>
<dbReference type="InParanoid" id="D8T8S6"/>
<dbReference type="KEGG" id="smo:SELMODRAFT_134470"/>
<evidence type="ECO:0000256" key="4">
    <source>
        <dbReference type="ARBA" id="ARBA00022644"/>
    </source>
</evidence>
<feature type="chain" id="PRO_5003123386" description="L-gulonolactone oxidase" evidence="7">
    <location>
        <begin position="22"/>
        <end position="575"/>
    </location>
</feature>
<dbReference type="UniPathway" id="UPA00132"/>
<dbReference type="InterPro" id="IPR010030">
    <property type="entry name" value="GULO_Plant"/>
</dbReference>
<name>D8T8S6_SELML</name>
<dbReference type="OMA" id="ANMCPAN"/>